<feature type="repeat" description="PPR" evidence="3">
    <location>
        <begin position="529"/>
        <end position="563"/>
    </location>
</feature>
<dbReference type="EMBL" id="JBAMMX010000008">
    <property type="protein sequence ID" value="KAK6935084.1"/>
    <property type="molecule type" value="Genomic_DNA"/>
</dbReference>
<evidence type="ECO:0000259" key="5">
    <source>
        <dbReference type="Pfam" id="PF25245"/>
    </source>
</evidence>
<keyword evidence="7" id="KW-1185">Reference proteome</keyword>
<keyword evidence="4" id="KW-0472">Membrane</keyword>
<keyword evidence="4" id="KW-0812">Transmembrane</keyword>
<evidence type="ECO:0000256" key="1">
    <source>
        <dbReference type="ARBA" id="ARBA00007626"/>
    </source>
</evidence>
<comment type="caution">
    <text evidence="6">The sequence shown here is derived from an EMBL/GenBank/DDBJ whole genome shotgun (WGS) entry which is preliminary data.</text>
</comment>
<proteinExistence type="inferred from homology"/>
<feature type="transmembrane region" description="Helical" evidence="4">
    <location>
        <begin position="848"/>
        <end position="879"/>
    </location>
</feature>
<dbReference type="InterPro" id="IPR002885">
    <property type="entry name" value="PPR_rpt"/>
</dbReference>
<dbReference type="InterPro" id="IPR057440">
    <property type="entry name" value="At1g68980-like_TPR"/>
</dbReference>
<dbReference type="AlphaFoldDB" id="A0AAN8ZC50"/>
<dbReference type="InterPro" id="IPR011990">
    <property type="entry name" value="TPR-like_helical_dom_sf"/>
</dbReference>
<dbReference type="Pfam" id="PF13041">
    <property type="entry name" value="PPR_2"/>
    <property type="match status" value="1"/>
</dbReference>
<feature type="domain" description="At1g68980-like TPR repeats" evidence="5">
    <location>
        <begin position="52"/>
        <end position="173"/>
    </location>
</feature>
<feature type="transmembrane region" description="Helical" evidence="4">
    <location>
        <begin position="767"/>
        <end position="787"/>
    </location>
</feature>
<keyword evidence="4" id="KW-1133">Transmembrane helix</keyword>
<evidence type="ECO:0000256" key="3">
    <source>
        <dbReference type="PROSITE-ProRule" id="PRU00708"/>
    </source>
</evidence>
<keyword evidence="2" id="KW-0677">Repeat</keyword>
<dbReference type="Pfam" id="PF01535">
    <property type="entry name" value="PPR"/>
    <property type="match status" value="1"/>
</dbReference>
<dbReference type="PANTHER" id="PTHR46598:SF3">
    <property type="entry name" value="OS07G0495300 PROTEIN"/>
    <property type="match status" value="1"/>
</dbReference>
<dbReference type="Gene3D" id="1.25.40.10">
    <property type="entry name" value="Tetratricopeptide repeat domain"/>
    <property type="match status" value="3"/>
</dbReference>
<evidence type="ECO:0000256" key="2">
    <source>
        <dbReference type="ARBA" id="ARBA00022737"/>
    </source>
</evidence>
<organism evidence="6 7">
    <name type="scientific">Dillenia turbinata</name>
    <dbReference type="NCBI Taxonomy" id="194707"/>
    <lineage>
        <taxon>Eukaryota</taxon>
        <taxon>Viridiplantae</taxon>
        <taxon>Streptophyta</taxon>
        <taxon>Embryophyta</taxon>
        <taxon>Tracheophyta</taxon>
        <taxon>Spermatophyta</taxon>
        <taxon>Magnoliopsida</taxon>
        <taxon>eudicotyledons</taxon>
        <taxon>Gunneridae</taxon>
        <taxon>Pentapetalae</taxon>
        <taxon>Dilleniales</taxon>
        <taxon>Dilleniaceae</taxon>
        <taxon>Dillenia</taxon>
    </lineage>
</organism>
<accession>A0AAN8ZC50</accession>
<comment type="similarity">
    <text evidence="1">Belongs to the PPR family. P subfamily.</text>
</comment>
<evidence type="ECO:0000313" key="6">
    <source>
        <dbReference type="EMBL" id="KAK6935084.1"/>
    </source>
</evidence>
<sequence>MVTDCRKFRFTDNFERFQAINESPTCCSLPTLRCLSTSVQSESISWGCSTHAVLLRKLEVSLKDHELDEAWEAYKDFKRLYGFPERTIMTKLITGLSYSSDSKWLEKAYDLVFLLAKEKSELLQMNLLTKLCLSLSRAQLPTSASMILRLMLERGSLPSLNIISTVFLHLVKTEIGSYLASNLLVEICDCYERLALRKLNHAKLIKPDTMIFNLVLNACVRFNTSIRGQLIFEQMSRVGVVADAHSIIIMSQIHEMNGQLDEAKKLLCHVTGLEGPIFHHYCRFYDSLLSLHFKFEDIDAAAAMILDMYRCQKDLSVSNIMREPQNLCTITIGPDNLRDGMKIQIMPELLQKDSILKVESKSGLVICRNGNVVLSNKGLAKLVYGCKRTGKVSELSKLLLSIQNNLSLAEEANLCYNVINACIRLGWLEMAHDMLDDVESAGTQVDSDLYVSLFTSYCNTNMAREAKALLKQKRMSSLIKNLTGQMVSGSCFSELKCQIDGKESVMGRSILADALIREMMDAEKATPSMVFVFNSSIYFFCKAKMIEDALKIFRKMQERKICPTLQTFASMVCSYSSLEMYREITILWGDIKRYMYSKNFVVSQDLYELLLQSFLRGGYFERTMEIIDHMKEQRMHIDKWKYKTEFQKLHKNLYRNLKASEARTEAQSKRLEYVQAFRKWAGIVSEAKEATKAFSSACTEVMVMSSGEAFSSNLKSILDGIELLDNGITLSHRYFLCLFAQISTLLHIKEEFKCSLLPIEGQEMMRFYLVDLRFALPLVIKVFLILIMNSPKKSYDWFPTLNTEHAILVMPLLALALLLFTTVLLISVKLPLGLSLTIDPVQVQGGDVSVLVVVAVLASLFFPVKLFFVTYIVCIFASPWSGSVWHVLKHFVLRFLCALEAFSTIIVVPATTGEPQVLLELSETEVESNVELETFGMQQQSSSQDLYVEVQIDDHGLQS</sequence>
<reference evidence="6 7" key="1">
    <citation type="submission" date="2023-12" db="EMBL/GenBank/DDBJ databases">
        <title>A high-quality genome assembly for Dillenia turbinata (Dilleniales).</title>
        <authorList>
            <person name="Chanderbali A."/>
        </authorList>
    </citation>
    <scope>NUCLEOTIDE SEQUENCE [LARGE SCALE GENOMIC DNA]</scope>
    <source>
        <strain evidence="6">LSX21</strain>
        <tissue evidence="6">Leaf</tissue>
    </source>
</reference>
<gene>
    <name evidence="6" type="ORF">RJ641_035239</name>
</gene>
<dbReference type="PANTHER" id="PTHR46598">
    <property type="entry name" value="BNAC05G43320D PROTEIN"/>
    <property type="match status" value="1"/>
</dbReference>
<dbReference type="Pfam" id="PF25245">
    <property type="entry name" value="TPR_At1g68980"/>
    <property type="match status" value="1"/>
</dbReference>
<evidence type="ECO:0000256" key="4">
    <source>
        <dbReference type="SAM" id="Phobius"/>
    </source>
</evidence>
<feature type="transmembrane region" description="Helical" evidence="4">
    <location>
        <begin position="807"/>
        <end position="828"/>
    </location>
</feature>
<dbReference type="PROSITE" id="PS51375">
    <property type="entry name" value="PPR"/>
    <property type="match status" value="1"/>
</dbReference>
<dbReference type="NCBIfam" id="TIGR00756">
    <property type="entry name" value="PPR"/>
    <property type="match status" value="1"/>
</dbReference>
<protein>
    <submittedName>
        <fullName evidence="6">Pentatricopeptide repeat</fullName>
    </submittedName>
</protein>
<name>A0AAN8ZC50_9MAGN</name>
<feature type="transmembrane region" description="Helical" evidence="4">
    <location>
        <begin position="891"/>
        <end position="911"/>
    </location>
</feature>
<evidence type="ECO:0000313" key="7">
    <source>
        <dbReference type="Proteomes" id="UP001370490"/>
    </source>
</evidence>
<dbReference type="Proteomes" id="UP001370490">
    <property type="component" value="Unassembled WGS sequence"/>
</dbReference>